<dbReference type="EC" id="6.2.1.12" evidence="2"/>
<keyword evidence="5" id="KW-0812">Transmembrane</keyword>
<comment type="caution">
    <text evidence="8">The sequence shown here is derived from an EMBL/GenBank/DDBJ whole genome shotgun (WGS) entry which is preliminary data.</text>
</comment>
<evidence type="ECO:0000259" key="6">
    <source>
        <dbReference type="Pfam" id="PF00501"/>
    </source>
</evidence>
<dbReference type="Gene3D" id="3.30.300.30">
    <property type="match status" value="1"/>
</dbReference>
<gene>
    <name evidence="8" type="ORF">JRO89_XS01G0064400</name>
</gene>
<comment type="similarity">
    <text evidence="1">Belongs to the ATP-dependent AMP-binding enzyme family.</text>
</comment>
<evidence type="ECO:0000313" key="8">
    <source>
        <dbReference type="EMBL" id="KAH7576438.1"/>
    </source>
</evidence>
<feature type="domain" description="AMP-dependent synthetase/ligase" evidence="6">
    <location>
        <begin position="43"/>
        <end position="407"/>
    </location>
</feature>
<organism evidence="8 9">
    <name type="scientific">Xanthoceras sorbifolium</name>
    <dbReference type="NCBI Taxonomy" id="99658"/>
    <lineage>
        <taxon>Eukaryota</taxon>
        <taxon>Viridiplantae</taxon>
        <taxon>Streptophyta</taxon>
        <taxon>Embryophyta</taxon>
        <taxon>Tracheophyta</taxon>
        <taxon>Spermatophyta</taxon>
        <taxon>Magnoliopsida</taxon>
        <taxon>eudicotyledons</taxon>
        <taxon>Gunneridae</taxon>
        <taxon>Pentapetalae</taxon>
        <taxon>rosids</taxon>
        <taxon>malvids</taxon>
        <taxon>Sapindales</taxon>
        <taxon>Sapindaceae</taxon>
        <taxon>Xanthoceroideae</taxon>
        <taxon>Xanthoceras</taxon>
    </lineage>
</organism>
<accession>A0ABQ8IIE1</accession>
<name>A0ABQ8IIE1_9ROSI</name>
<dbReference type="SUPFAM" id="SSF56801">
    <property type="entry name" value="Acetyl-CoA synthetase-like"/>
    <property type="match status" value="1"/>
</dbReference>
<dbReference type="Gene3D" id="3.40.50.12780">
    <property type="entry name" value="N-terminal domain of ligase-like"/>
    <property type="match status" value="1"/>
</dbReference>
<feature type="transmembrane region" description="Helical" evidence="5">
    <location>
        <begin position="246"/>
        <end position="268"/>
    </location>
</feature>
<dbReference type="PROSITE" id="PS00455">
    <property type="entry name" value="AMP_BINDING"/>
    <property type="match status" value="1"/>
</dbReference>
<keyword evidence="9" id="KW-1185">Reference proteome</keyword>
<evidence type="ECO:0000256" key="1">
    <source>
        <dbReference type="ARBA" id="ARBA00006432"/>
    </source>
</evidence>
<evidence type="ECO:0000313" key="9">
    <source>
        <dbReference type="Proteomes" id="UP000827721"/>
    </source>
</evidence>
<evidence type="ECO:0000259" key="7">
    <source>
        <dbReference type="Pfam" id="PF13193"/>
    </source>
</evidence>
<sequence>MEKFSETYPDWYSPETGICNSKHPSIELPTQTFLNVVSHIFSRQHSGISALIDSSSGYSLSYAELFPLVKSMASGLHRRGISQGDVVLLLLPNSIYYPIIFMAVLYLGAIVTTMNPLSSVSEIKKQVTDCNVNLAFTIYQHVEKLKALGISVITVPENVDTDSKQVKFSAFYELISGNFDFVTETVTRQQDTAAIMYSSGTTGASKGAVLTHRNFIAVVELFVRFEASQYEYLSSENVYLAVLPMFHIYGLSLLVLGLLSLGSSIVVMRKFELNEMVRMIERYRVTHLPVVPPILMALTKGAKGMCGNSLKSLKQVSSGAAPLSRKIIEDFVQAFQHVDLIQGYGMTESTAVGTRGFNTKHFCKYSSIGLLAPNTQAKVINWDNGVCLPPGCSGELWLRGPAIMKEYMNKPEATMSTIDNDGWLHTGDIVYFDQDGYLYIVDRIKEIIKYKGFQIAPADLEAVLICHPEILDVAVTAWLEVLAPGWMGRACLLRVNGAMDEESGEIPVAFVVRRHGSSLTQDAVIHYLAQKVIHSELTDFHAVAPYKKVKKVVFTHLIPKSAAGKILRRELPKLLSSRL</sequence>
<dbReference type="Pfam" id="PF13193">
    <property type="entry name" value="AMP-binding_C"/>
    <property type="match status" value="1"/>
</dbReference>
<evidence type="ECO:0000256" key="2">
    <source>
        <dbReference type="ARBA" id="ARBA00012959"/>
    </source>
</evidence>
<dbReference type="CDD" id="cd05904">
    <property type="entry name" value="4CL"/>
    <property type="match status" value="1"/>
</dbReference>
<dbReference type="InterPro" id="IPR000873">
    <property type="entry name" value="AMP-dep_synth/lig_dom"/>
</dbReference>
<dbReference type="Pfam" id="PF00501">
    <property type="entry name" value="AMP-binding"/>
    <property type="match status" value="1"/>
</dbReference>
<protein>
    <recommendedName>
        <fullName evidence="2">4-coumarate--CoA ligase</fullName>
        <ecNumber evidence="2">6.2.1.12</ecNumber>
    </recommendedName>
</protein>
<evidence type="ECO:0000256" key="4">
    <source>
        <dbReference type="ARBA" id="ARBA00034252"/>
    </source>
</evidence>
<evidence type="ECO:0000256" key="5">
    <source>
        <dbReference type="SAM" id="Phobius"/>
    </source>
</evidence>
<dbReference type="InterPro" id="IPR020845">
    <property type="entry name" value="AMP-binding_CS"/>
</dbReference>
<dbReference type="InterPro" id="IPR045851">
    <property type="entry name" value="AMP-bd_C_sf"/>
</dbReference>
<comment type="catalytic activity">
    <reaction evidence="4">
        <text>(E)-4-coumarate + ATP + CoA = (E)-4-coumaroyl-CoA + AMP + diphosphate</text>
        <dbReference type="Rhea" id="RHEA:19641"/>
        <dbReference type="ChEBI" id="CHEBI:12876"/>
        <dbReference type="ChEBI" id="CHEBI:30616"/>
        <dbReference type="ChEBI" id="CHEBI:33019"/>
        <dbReference type="ChEBI" id="CHEBI:57287"/>
        <dbReference type="ChEBI" id="CHEBI:85008"/>
        <dbReference type="ChEBI" id="CHEBI:456215"/>
        <dbReference type="EC" id="6.2.1.12"/>
    </reaction>
    <physiologicalReaction direction="left-to-right" evidence="4">
        <dbReference type="Rhea" id="RHEA:19642"/>
    </physiologicalReaction>
</comment>
<feature type="transmembrane region" description="Helical" evidence="5">
    <location>
        <begin position="86"/>
        <end position="111"/>
    </location>
</feature>
<proteinExistence type="inferred from homology"/>
<keyword evidence="5" id="KW-1133">Transmembrane helix</keyword>
<dbReference type="InterPro" id="IPR025110">
    <property type="entry name" value="AMP-bd_C"/>
</dbReference>
<dbReference type="PANTHER" id="PTHR24096:SF149">
    <property type="entry name" value="AMP-BINDING DOMAIN-CONTAINING PROTEIN-RELATED"/>
    <property type="match status" value="1"/>
</dbReference>
<feature type="domain" description="AMP-binding enzyme C-terminal" evidence="7">
    <location>
        <begin position="495"/>
        <end position="565"/>
    </location>
</feature>
<dbReference type="InterPro" id="IPR042099">
    <property type="entry name" value="ANL_N_sf"/>
</dbReference>
<dbReference type="EMBL" id="JAFEMO010000001">
    <property type="protein sequence ID" value="KAH7576438.1"/>
    <property type="molecule type" value="Genomic_DNA"/>
</dbReference>
<keyword evidence="3" id="KW-0436">Ligase</keyword>
<keyword evidence="5" id="KW-0472">Membrane</keyword>
<dbReference type="PANTHER" id="PTHR24096">
    <property type="entry name" value="LONG-CHAIN-FATTY-ACID--COA LIGASE"/>
    <property type="match status" value="1"/>
</dbReference>
<evidence type="ECO:0000256" key="3">
    <source>
        <dbReference type="ARBA" id="ARBA00022598"/>
    </source>
</evidence>
<dbReference type="Proteomes" id="UP000827721">
    <property type="component" value="Unassembled WGS sequence"/>
</dbReference>
<reference evidence="8 9" key="1">
    <citation type="submission" date="2021-02" db="EMBL/GenBank/DDBJ databases">
        <title>Plant Genome Project.</title>
        <authorList>
            <person name="Zhang R.-G."/>
        </authorList>
    </citation>
    <scope>NUCLEOTIDE SEQUENCE [LARGE SCALE GENOMIC DNA]</scope>
    <source>
        <tissue evidence="8">Leaves</tissue>
    </source>
</reference>